<organism evidence="1 2">
    <name type="scientific">Hymenobacter jejuensis</name>
    <dbReference type="NCBI Taxonomy" id="2502781"/>
    <lineage>
        <taxon>Bacteria</taxon>
        <taxon>Pseudomonadati</taxon>
        <taxon>Bacteroidota</taxon>
        <taxon>Cytophagia</taxon>
        <taxon>Cytophagales</taxon>
        <taxon>Hymenobacteraceae</taxon>
        <taxon>Hymenobacter</taxon>
    </lineage>
</organism>
<dbReference type="InterPro" id="IPR009050">
    <property type="entry name" value="Globin-like_sf"/>
</dbReference>
<dbReference type="SUPFAM" id="SSF46458">
    <property type="entry name" value="Globin-like"/>
    <property type="match status" value="1"/>
</dbReference>
<keyword evidence="2" id="KW-1185">Reference proteome</keyword>
<dbReference type="OrthoDB" id="25954at2"/>
<dbReference type="AlphaFoldDB" id="A0A5B8A498"/>
<dbReference type="GO" id="GO:0019825">
    <property type="term" value="F:oxygen binding"/>
    <property type="evidence" value="ECO:0007669"/>
    <property type="project" value="InterPro"/>
</dbReference>
<evidence type="ECO:0000313" key="1">
    <source>
        <dbReference type="EMBL" id="QDA61435.1"/>
    </source>
</evidence>
<name>A0A5B8A498_9BACT</name>
<dbReference type="GO" id="GO:0020037">
    <property type="term" value="F:heme binding"/>
    <property type="evidence" value="ECO:0007669"/>
    <property type="project" value="InterPro"/>
</dbReference>
<reference evidence="1 2" key="1">
    <citation type="submission" date="2019-06" db="EMBL/GenBank/DDBJ databases">
        <authorList>
            <person name="Srinivasan S."/>
        </authorList>
    </citation>
    <scope>NUCLEOTIDE SEQUENCE [LARGE SCALE GENOMIC DNA]</scope>
    <source>
        <strain evidence="1 2">17J68-5</strain>
    </source>
</reference>
<dbReference type="CDD" id="cd08916">
    <property type="entry name" value="TrHb3_P"/>
    <property type="match status" value="1"/>
</dbReference>
<dbReference type="KEGG" id="hyj:FHG12_15605"/>
<sequence>MITTSTPDIRTEADIKTLINSFCQKANGDELLAPLFSAVAQIHWPNHLTGMYDFWSSVLLGTNRHAGEPIPRHLALPASGPHSQRWISLFFKAVEDNFTGLKAEEAKKKAKSIAAQIQQNTLR</sequence>
<dbReference type="Proteomes" id="UP000305398">
    <property type="component" value="Chromosome"/>
</dbReference>
<accession>A0A5B8A498</accession>
<dbReference type="RefSeq" id="WP_139516609.1">
    <property type="nucleotide sequence ID" value="NZ_CP040896.1"/>
</dbReference>
<dbReference type="EMBL" id="CP040896">
    <property type="protein sequence ID" value="QDA61435.1"/>
    <property type="molecule type" value="Genomic_DNA"/>
</dbReference>
<dbReference type="InterPro" id="IPR012292">
    <property type="entry name" value="Globin/Proto"/>
</dbReference>
<proteinExistence type="predicted"/>
<evidence type="ECO:0000313" key="2">
    <source>
        <dbReference type="Proteomes" id="UP000305398"/>
    </source>
</evidence>
<protein>
    <submittedName>
        <fullName evidence="1">Group III truncated hemoglobin</fullName>
    </submittedName>
</protein>
<dbReference type="Gene3D" id="1.10.490.10">
    <property type="entry name" value="Globins"/>
    <property type="match status" value="1"/>
</dbReference>
<gene>
    <name evidence="1" type="ORF">FHG12_15605</name>
</gene>